<dbReference type="InterPro" id="IPR041698">
    <property type="entry name" value="Methyltransf_25"/>
</dbReference>
<dbReference type="SUPFAM" id="SSF53335">
    <property type="entry name" value="S-adenosyl-L-methionine-dependent methyltransferases"/>
    <property type="match status" value="1"/>
</dbReference>
<dbReference type="Pfam" id="PF13649">
    <property type="entry name" value="Methyltransf_25"/>
    <property type="match status" value="1"/>
</dbReference>
<dbReference type="InterPro" id="IPR029063">
    <property type="entry name" value="SAM-dependent_MTases_sf"/>
</dbReference>
<reference evidence="2" key="1">
    <citation type="journal article" date="2021" name="mSystems">
        <title>Bacteria and Archaea Synergistically Convert Glycine Betaine to Biogenic Methane in the Formosa Cold Seep of the South China Sea.</title>
        <authorList>
            <person name="Li L."/>
            <person name="Zhang W."/>
            <person name="Zhang S."/>
            <person name="Song L."/>
            <person name="Sun Q."/>
            <person name="Zhang H."/>
            <person name="Xiang H."/>
            <person name="Dong X."/>
        </authorList>
    </citation>
    <scope>NUCLEOTIDE SEQUENCE</scope>
    <source>
        <strain evidence="2">ZWT</strain>
    </source>
</reference>
<proteinExistence type="predicted"/>
<dbReference type="EMBL" id="JAGSOJ010000001">
    <property type="protein sequence ID" value="MCM1988162.1"/>
    <property type="molecule type" value="Genomic_DNA"/>
</dbReference>
<feature type="domain" description="Methyltransferase" evidence="1">
    <location>
        <begin position="48"/>
        <end position="118"/>
    </location>
</feature>
<organism evidence="2 3">
    <name type="scientific">Oceanirhabdus seepicola</name>
    <dbReference type="NCBI Taxonomy" id="2828781"/>
    <lineage>
        <taxon>Bacteria</taxon>
        <taxon>Bacillati</taxon>
        <taxon>Bacillota</taxon>
        <taxon>Clostridia</taxon>
        <taxon>Eubacteriales</taxon>
        <taxon>Clostridiaceae</taxon>
        <taxon>Oceanirhabdus</taxon>
    </lineage>
</organism>
<evidence type="ECO:0000313" key="2">
    <source>
        <dbReference type="EMBL" id="MCM1988162.1"/>
    </source>
</evidence>
<keyword evidence="3" id="KW-1185">Reference proteome</keyword>
<dbReference type="GO" id="GO:0032259">
    <property type="term" value="P:methylation"/>
    <property type="evidence" value="ECO:0007669"/>
    <property type="project" value="UniProtKB-KW"/>
</dbReference>
<gene>
    <name evidence="2" type="ORF">KDK92_00305</name>
</gene>
<reference evidence="2" key="2">
    <citation type="submission" date="2021-04" db="EMBL/GenBank/DDBJ databases">
        <authorList>
            <person name="Dong X."/>
        </authorList>
    </citation>
    <scope>NUCLEOTIDE SEQUENCE</scope>
    <source>
        <strain evidence="2">ZWT</strain>
    </source>
</reference>
<accession>A0A9J6NUM3</accession>
<sequence length="225" mass="26175">MVGKEWYNSIALKTSGYEKNWNSCKVGNSGEYIFEKELIDLLSNSNSVLDMGCGYGDFTLEMSQYCDKLIGADFSEVMISVAKKLKKQREICNVDFICTDSRDDVLSSYEFDLIYCRRGPTSIILNNNCLKSGGTIFGIHSERYDIVVKRLKEAGFKDIKIKEYLAYEYFNTRDDFAKFLTRIPGNIDYTEPENYKKLERQLIEHTDSAGIFYREWRYIWKAVKP</sequence>
<protein>
    <submittedName>
        <fullName evidence="2">Class I SAM-dependent methyltransferase</fullName>
    </submittedName>
</protein>
<dbReference type="Proteomes" id="UP001056429">
    <property type="component" value="Unassembled WGS sequence"/>
</dbReference>
<evidence type="ECO:0000259" key="1">
    <source>
        <dbReference type="Pfam" id="PF13649"/>
    </source>
</evidence>
<keyword evidence="2" id="KW-0489">Methyltransferase</keyword>
<dbReference type="Gene3D" id="3.40.50.150">
    <property type="entry name" value="Vaccinia Virus protein VP39"/>
    <property type="match status" value="1"/>
</dbReference>
<dbReference type="RefSeq" id="WP_250856946.1">
    <property type="nucleotide sequence ID" value="NZ_JAGSOJ010000001.1"/>
</dbReference>
<evidence type="ECO:0000313" key="3">
    <source>
        <dbReference type="Proteomes" id="UP001056429"/>
    </source>
</evidence>
<keyword evidence="2" id="KW-0808">Transferase</keyword>
<dbReference type="CDD" id="cd02440">
    <property type="entry name" value="AdoMet_MTases"/>
    <property type="match status" value="1"/>
</dbReference>
<name>A0A9J6NUM3_9CLOT</name>
<dbReference type="AlphaFoldDB" id="A0A9J6NUM3"/>
<comment type="caution">
    <text evidence="2">The sequence shown here is derived from an EMBL/GenBank/DDBJ whole genome shotgun (WGS) entry which is preliminary data.</text>
</comment>
<dbReference type="GO" id="GO:0008168">
    <property type="term" value="F:methyltransferase activity"/>
    <property type="evidence" value="ECO:0007669"/>
    <property type="project" value="UniProtKB-KW"/>
</dbReference>